<feature type="compositionally biased region" description="Acidic residues" evidence="5">
    <location>
        <begin position="703"/>
        <end position="713"/>
    </location>
</feature>
<feature type="compositionally biased region" description="Basic residues" evidence="5">
    <location>
        <begin position="19"/>
        <end position="28"/>
    </location>
</feature>
<reference evidence="8 9" key="1">
    <citation type="journal article" date="2011" name="Proc. Natl. Acad. Sci. U.S.A.">
        <title>Genetic diversity and population structure of the endangered marsupial Sarcophilus harrisii (Tasmanian devil).</title>
        <authorList>
            <person name="Miller W."/>
            <person name="Hayes V.M."/>
            <person name="Ratan A."/>
            <person name="Petersen D.C."/>
            <person name="Wittekindt N.E."/>
            <person name="Miller J."/>
            <person name="Walenz B."/>
            <person name="Knight J."/>
            <person name="Qi J."/>
            <person name="Zhao F."/>
            <person name="Wang Q."/>
            <person name="Bedoya-Reina O.C."/>
            <person name="Katiyar N."/>
            <person name="Tomsho L.P."/>
            <person name="Kasson L.M."/>
            <person name="Hardie R.A."/>
            <person name="Woodbridge P."/>
            <person name="Tindall E.A."/>
            <person name="Bertelsen M.F."/>
            <person name="Dixon D."/>
            <person name="Pyecroft S."/>
            <person name="Helgen K.M."/>
            <person name="Lesk A.M."/>
            <person name="Pringle T.H."/>
            <person name="Patterson N."/>
            <person name="Zhang Y."/>
            <person name="Kreiss A."/>
            <person name="Woods G.M."/>
            <person name="Jones M.E."/>
            <person name="Schuster S.C."/>
        </authorList>
    </citation>
    <scope>NUCLEOTIDE SEQUENCE [LARGE SCALE GENOMIC DNA]</scope>
</reference>
<evidence type="ECO:0000313" key="8">
    <source>
        <dbReference type="Ensembl" id="ENSSHAP00000034609.1"/>
    </source>
</evidence>
<dbReference type="GeneTree" id="ENSGT00940000162511"/>
<feature type="compositionally biased region" description="Acidic residues" evidence="5">
    <location>
        <begin position="908"/>
        <end position="917"/>
    </location>
</feature>
<dbReference type="Ensembl" id="ENSSHAT00000033863.1">
    <property type="protein sequence ID" value="ENSSHAP00000034609.1"/>
    <property type="gene ID" value="ENSSHAG00000028935.1"/>
</dbReference>
<keyword evidence="3 6" id="KW-1133">Transmembrane helix</keyword>
<dbReference type="InterPro" id="IPR052114">
    <property type="entry name" value="ER_autophagy_membrane_reg"/>
</dbReference>
<comment type="subcellular location">
    <subcellularLocation>
        <location evidence="1">Membrane</location>
        <topology evidence="1">Multi-pass membrane protein</topology>
    </subcellularLocation>
</comment>
<feature type="compositionally biased region" description="Pro residues" evidence="5">
    <location>
        <begin position="1"/>
        <end position="10"/>
    </location>
</feature>
<keyword evidence="9" id="KW-1185">Reference proteome</keyword>
<dbReference type="Proteomes" id="UP000007648">
    <property type="component" value="Unassembled WGS sequence"/>
</dbReference>
<feature type="compositionally biased region" description="Pro residues" evidence="5">
    <location>
        <begin position="391"/>
        <end position="402"/>
    </location>
</feature>
<protein>
    <submittedName>
        <fullName evidence="8">Reticulophagy regulator family member 2</fullName>
    </submittedName>
</protein>
<dbReference type="PANTHER" id="PTHR20952:SF4">
    <property type="entry name" value="RETICULOPHAGY REGULATOR 2"/>
    <property type="match status" value="1"/>
</dbReference>
<feature type="region of interest" description="Disordered" evidence="5">
    <location>
        <begin position="933"/>
        <end position="971"/>
    </location>
</feature>
<dbReference type="Pfam" id="PF24456">
    <property type="entry name" value="RHD_RETREG1-3"/>
    <property type="match status" value="1"/>
</dbReference>
<dbReference type="InterPro" id="IPR057282">
    <property type="entry name" value="RETREG1-3-like_RHD"/>
</dbReference>
<feature type="region of interest" description="Disordered" evidence="5">
    <location>
        <begin position="683"/>
        <end position="717"/>
    </location>
</feature>
<dbReference type="AlphaFoldDB" id="A0A7N4P877"/>
<proteinExistence type="predicted"/>
<evidence type="ECO:0000256" key="4">
    <source>
        <dbReference type="ARBA" id="ARBA00023136"/>
    </source>
</evidence>
<evidence type="ECO:0000256" key="6">
    <source>
        <dbReference type="SAM" id="Phobius"/>
    </source>
</evidence>
<evidence type="ECO:0000256" key="2">
    <source>
        <dbReference type="ARBA" id="ARBA00022692"/>
    </source>
</evidence>
<dbReference type="InParanoid" id="A0A7N4P877"/>
<accession>A0A7N4P877</accession>
<reference evidence="8" key="2">
    <citation type="submission" date="2025-08" db="UniProtKB">
        <authorList>
            <consortium name="Ensembl"/>
        </authorList>
    </citation>
    <scope>IDENTIFICATION</scope>
</reference>
<organism evidence="8 9">
    <name type="scientific">Sarcophilus harrisii</name>
    <name type="common">Tasmanian devil</name>
    <name type="synonym">Sarcophilus laniarius</name>
    <dbReference type="NCBI Taxonomy" id="9305"/>
    <lineage>
        <taxon>Eukaryota</taxon>
        <taxon>Metazoa</taxon>
        <taxon>Chordata</taxon>
        <taxon>Craniata</taxon>
        <taxon>Vertebrata</taxon>
        <taxon>Euteleostomi</taxon>
        <taxon>Mammalia</taxon>
        <taxon>Metatheria</taxon>
        <taxon>Dasyuromorphia</taxon>
        <taxon>Dasyuridae</taxon>
        <taxon>Sarcophilus</taxon>
    </lineage>
</organism>
<evidence type="ECO:0000256" key="3">
    <source>
        <dbReference type="ARBA" id="ARBA00022989"/>
    </source>
</evidence>
<name>A0A7N4P877_SARHA</name>
<evidence type="ECO:0000313" key="9">
    <source>
        <dbReference type="Proteomes" id="UP000007648"/>
    </source>
</evidence>
<keyword evidence="4 6" id="KW-0472">Membrane</keyword>
<dbReference type="GO" id="GO:0005783">
    <property type="term" value="C:endoplasmic reticulum"/>
    <property type="evidence" value="ECO:0007669"/>
    <property type="project" value="UniProtKB-ARBA"/>
</dbReference>
<feature type="transmembrane region" description="Helical" evidence="6">
    <location>
        <begin position="637"/>
        <end position="656"/>
    </location>
</feature>
<feature type="domain" description="RETREG1-3/ARL6IP-like N-terminal reticulon-homology" evidence="7">
    <location>
        <begin position="524"/>
        <end position="675"/>
    </location>
</feature>
<feature type="compositionally biased region" description="Basic and acidic residues" evidence="5">
    <location>
        <begin position="259"/>
        <end position="276"/>
    </location>
</feature>
<feature type="compositionally biased region" description="Gly residues" evidence="5">
    <location>
        <begin position="359"/>
        <end position="369"/>
    </location>
</feature>
<evidence type="ECO:0000259" key="7">
    <source>
        <dbReference type="Pfam" id="PF24456"/>
    </source>
</evidence>
<feature type="region of interest" description="Disordered" evidence="5">
    <location>
        <begin position="766"/>
        <end position="816"/>
    </location>
</feature>
<evidence type="ECO:0000256" key="1">
    <source>
        <dbReference type="ARBA" id="ARBA00004141"/>
    </source>
</evidence>
<feature type="compositionally biased region" description="Basic residues" evidence="5">
    <location>
        <begin position="683"/>
        <end position="693"/>
    </location>
</feature>
<evidence type="ECO:0000256" key="5">
    <source>
        <dbReference type="SAM" id="MobiDB-lite"/>
    </source>
</evidence>
<sequence>RPRPPPPPPGAGGREGRGRGRGPRRSGGRGRAAPVRGGAPGNGGVGGEGRERPPRGGGARPGLSPYPSPTVLYYLETGGSKRGGAEETLPPAPGTDQAPLSPAGERALEGEGRRRPFPPAPGTDQAPLSPAGERALEGEGRRRPFPPPPGQTRPPSVPLGRGSWKGRGGGDPSPPPGQTRPPAPGERALEGEGRGRPFPAPGQTRPLQPSWEGGGDPSRPGTDQALSSSWGEGSGREGRRRPPPAPGTDQAPLSPPGERVLEGRGGDPSPRPRDRPGPSAQLGRGGGDPSPRPRDRPGPPQPSWGEGPGRGGAEETLPPAPGTDQAPLSPAGERALEGEGRRRPFPRPPGQTRPSVQGWGEGPEGGGGDPSPRPRDRPGPPQPSWEGGGDPSPPGQTRPPSPAGERALEGEGRRSLPPRPRDRPGPPQPSWGEGPGRGGAEETLPPAPGTDQAPLSPPGERVLEGEGRRRPFPPPPGQTRPPSAQLGRGPWKGRGGGDTPKAGVWPGPPRTPAEPGRVCSPRVLSSSSLRPFFLLSVSLLGYLLLDLWQPHFLADFSASTPEDPHSDSEGAGPGARPHLLSVPELCRYLAESWLTFQIHLQELLQYKRQNPAQFCARVCSGCAVLAMLGHYVPGIMISYIVLLSILLWPLVVYHELIQRMYTRLEPLLMQLDYSMKAEAEALHHKHDKRKRQMRSMPPGGDEPMAETESESEAELAGFSPVVDMKKTALALAITDSELSDEEASILESGGFSVSRATTPQLTDVSEDLDQQSLPSEPEEALSRDLGEGEETELAPSEEPLDHEHALSKQALDSEEEEEVAAKGTLLQLTSPLHFVNTHFNGAGSPRAGIRAPLGEPMESLSPELVSDSLNTVPSTLSTPLCHAESSKVPFPPVLLPTPQDCPLPALAPEEEEETLTSEDFELLDQRELEQLEVELGLGPGTSPEPPDAPPPIPDAPLPALPDQKAGATAAP</sequence>
<feature type="compositionally biased region" description="Basic and acidic residues" evidence="5">
    <location>
        <begin position="406"/>
        <end position="424"/>
    </location>
</feature>
<feature type="compositionally biased region" description="Pro residues" evidence="5">
    <location>
        <begin position="942"/>
        <end position="959"/>
    </location>
</feature>
<feature type="compositionally biased region" description="Pro residues" evidence="5">
    <location>
        <begin position="172"/>
        <end position="184"/>
    </location>
</feature>
<keyword evidence="2 6" id="KW-0812">Transmembrane</keyword>
<dbReference type="PANTHER" id="PTHR20952">
    <property type="entry name" value="ADP-RIBOSYLATION-LIKE FACTOR 6-INTERACTING PROTEIN"/>
    <property type="match status" value="1"/>
</dbReference>
<gene>
    <name evidence="8" type="primary">RETREG2</name>
</gene>
<feature type="compositionally biased region" description="Pro residues" evidence="5">
    <location>
        <begin position="145"/>
        <end position="157"/>
    </location>
</feature>
<feature type="region of interest" description="Disordered" evidence="5">
    <location>
        <begin position="1"/>
        <end position="518"/>
    </location>
</feature>
<feature type="compositionally biased region" description="Gly residues" evidence="5">
    <location>
        <begin position="38"/>
        <end position="47"/>
    </location>
</feature>
<feature type="region of interest" description="Disordered" evidence="5">
    <location>
        <begin position="897"/>
        <end position="917"/>
    </location>
</feature>
<dbReference type="GO" id="GO:0016020">
    <property type="term" value="C:membrane"/>
    <property type="evidence" value="ECO:0007669"/>
    <property type="project" value="UniProtKB-SubCell"/>
</dbReference>
<reference evidence="8" key="3">
    <citation type="submission" date="2025-09" db="UniProtKB">
        <authorList>
            <consortium name="Ensembl"/>
        </authorList>
    </citation>
    <scope>IDENTIFICATION</scope>
</reference>